<dbReference type="GO" id="GO:0032259">
    <property type="term" value="P:methylation"/>
    <property type="evidence" value="ECO:0007669"/>
    <property type="project" value="UniProtKB-KW"/>
</dbReference>
<dbReference type="InterPro" id="IPR029063">
    <property type="entry name" value="SAM-dependent_MTases_sf"/>
</dbReference>
<dbReference type="PANTHER" id="PTHR38451">
    <property type="entry name" value="TRNA (ADENINE(22)-N(1))-METHYLTRANSFERASE"/>
    <property type="match status" value="1"/>
</dbReference>
<evidence type="ECO:0000313" key="1">
    <source>
        <dbReference type="EMBL" id="MBO8424405.1"/>
    </source>
</evidence>
<comment type="caution">
    <text evidence="1">The sequence shown here is derived from an EMBL/GenBank/DDBJ whole genome shotgun (WGS) entry which is preliminary data.</text>
</comment>
<gene>
    <name evidence="1" type="ORF">IAB16_05255</name>
</gene>
<name>A0A940IDF9_9FIRM</name>
<dbReference type="Gene3D" id="3.40.50.150">
    <property type="entry name" value="Vaccinia Virus protein VP39"/>
    <property type="match status" value="1"/>
</dbReference>
<keyword evidence="1" id="KW-0808">Transferase</keyword>
<dbReference type="CDD" id="cd02440">
    <property type="entry name" value="AdoMet_MTases"/>
    <property type="match status" value="1"/>
</dbReference>
<organism evidence="1 2">
    <name type="scientific">Candidatus Stercoripulliclostridium pullicola</name>
    <dbReference type="NCBI Taxonomy" id="2840953"/>
    <lineage>
        <taxon>Bacteria</taxon>
        <taxon>Bacillati</taxon>
        <taxon>Bacillota</taxon>
        <taxon>Clostridia</taxon>
        <taxon>Eubacteriales</taxon>
        <taxon>Candidatus Stercoripulliclostridium</taxon>
    </lineage>
</organism>
<protein>
    <submittedName>
        <fullName evidence="1">SAM-dependent methyltransferase</fullName>
    </submittedName>
</protein>
<dbReference type="Proteomes" id="UP000727857">
    <property type="component" value="Unassembled WGS sequence"/>
</dbReference>
<dbReference type="Pfam" id="PF12847">
    <property type="entry name" value="Methyltransf_18"/>
    <property type="match status" value="1"/>
</dbReference>
<sequence length="216" mass="23947">MIRYDKRIDALIEECCGEVLADIGCDHGYVAVGAVLSGKVKRAVAIDISEKSLEKTRLLSEQTGVADKVRCLCGNGFAPLDEDVDVAVIAGMGGVEIISVLEAAGDRLPARLVLCPHQNAYELRRWLNGRFRIVKDRTVAVANKYYPIIVLGEGESFYGEDEFFYGKNSPAGDDYVAMLKARRRVLEERFSIHGMHDGKICEEYKEVIAQCSKLKI</sequence>
<reference evidence="1" key="2">
    <citation type="journal article" date="2021" name="PeerJ">
        <title>Extensive microbial diversity within the chicken gut microbiome revealed by metagenomics and culture.</title>
        <authorList>
            <person name="Gilroy R."/>
            <person name="Ravi A."/>
            <person name="Getino M."/>
            <person name="Pursley I."/>
            <person name="Horton D.L."/>
            <person name="Alikhan N.F."/>
            <person name="Baker D."/>
            <person name="Gharbi K."/>
            <person name="Hall N."/>
            <person name="Watson M."/>
            <person name="Adriaenssens E.M."/>
            <person name="Foster-Nyarko E."/>
            <person name="Jarju S."/>
            <person name="Secka A."/>
            <person name="Antonio M."/>
            <person name="Oren A."/>
            <person name="Chaudhuri R.R."/>
            <person name="La Ragione R."/>
            <person name="Hildebrand F."/>
            <person name="Pallen M.J."/>
        </authorList>
    </citation>
    <scope>NUCLEOTIDE SEQUENCE</scope>
    <source>
        <strain evidence="1">517</strain>
    </source>
</reference>
<reference evidence="1" key="1">
    <citation type="submission" date="2020-10" db="EMBL/GenBank/DDBJ databases">
        <authorList>
            <person name="Gilroy R."/>
        </authorList>
    </citation>
    <scope>NUCLEOTIDE SEQUENCE</scope>
    <source>
        <strain evidence="1">517</strain>
    </source>
</reference>
<proteinExistence type="predicted"/>
<dbReference type="AlphaFoldDB" id="A0A940IDF9"/>
<evidence type="ECO:0000313" key="2">
    <source>
        <dbReference type="Proteomes" id="UP000727857"/>
    </source>
</evidence>
<dbReference type="SUPFAM" id="SSF53335">
    <property type="entry name" value="S-adenosyl-L-methionine-dependent methyltransferases"/>
    <property type="match status" value="1"/>
</dbReference>
<keyword evidence="1" id="KW-0489">Methyltransferase</keyword>
<accession>A0A940IDF9</accession>
<dbReference type="GO" id="GO:0008168">
    <property type="term" value="F:methyltransferase activity"/>
    <property type="evidence" value="ECO:0007669"/>
    <property type="project" value="UniProtKB-KW"/>
</dbReference>
<dbReference type="PANTHER" id="PTHR38451:SF1">
    <property type="entry name" value="TRNA (ADENINE(22)-N(1))-METHYLTRANSFERASE"/>
    <property type="match status" value="1"/>
</dbReference>
<dbReference type="EMBL" id="JADINF010000133">
    <property type="protein sequence ID" value="MBO8424405.1"/>
    <property type="molecule type" value="Genomic_DNA"/>
</dbReference>